<name>A0A100WDN2_MYCCR</name>
<organism evidence="2 3">
    <name type="scientific">Mycolicibacterium canariasense</name>
    <name type="common">Mycobacterium canariasense</name>
    <dbReference type="NCBI Taxonomy" id="228230"/>
    <lineage>
        <taxon>Bacteria</taxon>
        <taxon>Bacillati</taxon>
        <taxon>Actinomycetota</taxon>
        <taxon>Actinomycetes</taxon>
        <taxon>Mycobacteriales</taxon>
        <taxon>Mycobacteriaceae</taxon>
        <taxon>Mycolicibacterium</taxon>
    </lineage>
</organism>
<accession>A0A100WDN2</accession>
<dbReference type="Gene3D" id="2.30.130.30">
    <property type="entry name" value="Hypothetical protein"/>
    <property type="match status" value="1"/>
</dbReference>
<dbReference type="RefSeq" id="WP_084395248.1">
    <property type="nucleotide sequence ID" value="NZ_BCSY01000056.1"/>
</dbReference>
<comment type="caution">
    <text evidence="2">The sequence shown here is derived from an EMBL/GenBank/DDBJ whole genome shotgun (WGS) entry which is preliminary data.</text>
</comment>
<dbReference type="SUPFAM" id="SSF88697">
    <property type="entry name" value="PUA domain-like"/>
    <property type="match status" value="1"/>
</dbReference>
<sequence length="107" mass="12072">MTVRTHDLKSWSRFFRPIIAGERAHELRRNDRDYRVGDRVLLREYDPSSQTYTGSFCEAVVTSITSRDVPCAVSDQGLNPDFCILSVRVLSVSPDLREISGSLHAAT</sequence>
<keyword evidence="3" id="KW-1185">Reference proteome</keyword>
<reference evidence="3" key="1">
    <citation type="journal article" date="2016" name="Genome Announc.">
        <title>Draft Genome Sequences of Five Rapidly Growing Mycobacterium Species, M. thermoresistibile, M. fortuitum subsp. acetamidolyticum, M. canariasense, M. brisbanense, and M. novocastrense.</title>
        <authorList>
            <person name="Katahira K."/>
            <person name="Ogura Y."/>
            <person name="Gotoh Y."/>
            <person name="Hayashi T."/>
        </authorList>
    </citation>
    <scope>NUCLEOTIDE SEQUENCE [LARGE SCALE GENOMIC DNA]</scope>
    <source>
        <strain evidence="3">JCM15298</strain>
    </source>
</reference>
<evidence type="ECO:0000313" key="3">
    <source>
        <dbReference type="Proteomes" id="UP000069443"/>
    </source>
</evidence>
<dbReference type="AlphaFoldDB" id="A0A100WDN2"/>
<gene>
    <name evidence="2" type="ORF">RMCC_3603</name>
</gene>
<evidence type="ECO:0000259" key="1">
    <source>
        <dbReference type="Pfam" id="PF12961"/>
    </source>
</evidence>
<dbReference type="STRING" id="228230.RMCC_3603"/>
<reference evidence="3" key="2">
    <citation type="submission" date="2016-02" db="EMBL/GenBank/DDBJ databases">
        <title>Draft genome sequence of five rapidly growing Mycobacterium species.</title>
        <authorList>
            <person name="Katahira K."/>
            <person name="Gotou Y."/>
            <person name="Iida K."/>
            <person name="Ogura Y."/>
            <person name="Hayashi T."/>
        </authorList>
    </citation>
    <scope>NUCLEOTIDE SEQUENCE [LARGE SCALE GENOMIC DNA]</scope>
    <source>
        <strain evidence="3">JCM15298</strain>
    </source>
</reference>
<dbReference type="Pfam" id="PF12961">
    <property type="entry name" value="DUF3850"/>
    <property type="match status" value="1"/>
</dbReference>
<protein>
    <submittedName>
        <fullName evidence="2">ASC-1 homology domain protein</fullName>
    </submittedName>
</protein>
<dbReference type="InterPro" id="IPR015947">
    <property type="entry name" value="PUA-like_sf"/>
</dbReference>
<feature type="domain" description="DUF3850" evidence="1">
    <location>
        <begin position="5"/>
        <end position="86"/>
    </location>
</feature>
<dbReference type="Proteomes" id="UP000069443">
    <property type="component" value="Unassembled WGS sequence"/>
</dbReference>
<dbReference type="EMBL" id="BCSY01000056">
    <property type="protein sequence ID" value="GAS96637.1"/>
    <property type="molecule type" value="Genomic_DNA"/>
</dbReference>
<dbReference type="OrthoDB" id="1700487at2"/>
<proteinExistence type="predicted"/>
<evidence type="ECO:0000313" key="2">
    <source>
        <dbReference type="EMBL" id="GAS96637.1"/>
    </source>
</evidence>
<dbReference type="InterPro" id="IPR039440">
    <property type="entry name" value="DUF3850"/>
</dbReference>